<evidence type="ECO:0000313" key="1">
    <source>
        <dbReference type="EMBL" id="NOU93229.1"/>
    </source>
</evidence>
<proteinExistence type="predicted"/>
<comment type="caution">
    <text evidence="1">The sequence shown here is derived from an EMBL/GenBank/DDBJ whole genome shotgun (WGS) entry which is preliminary data.</text>
</comment>
<dbReference type="Proteomes" id="UP000641588">
    <property type="component" value="Unassembled WGS sequence"/>
</dbReference>
<gene>
    <name evidence="1" type="ORF">GC093_08345</name>
</gene>
<dbReference type="AlphaFoldDB" id="A0A972GM25"/>
<dbReference type="RefSeq" id="WP_171651431.1">
    <property type="nucleotide sequence ID" value="NZ_WHOD01000045.1"/>
</dbReference>
<evidence type="ECO:0000313" key="2">
    <source>
        <dbReference type="Proteomes" id="UP000641588"/>
    </source>
</evidence>
<sequence length="95" mass="10718">MGELASNVPGSEKSKEAYETYVEIGELLSGNIKEEVIGVLESKFLSSPLYPKILIAWCLANTYSRLDLMEKSSEKLNYCKEIVPYCKPLLRIVEN</sequence>
<protein>
    <submittedName>
        <fullName evidence="1">Uncharacterized protein</fullName>
    </submittedName>
</protein>
<reference evidence="1" key="1">
    <citation type="submission" date="2019-10" db="EMBL/GenBank/DDBJ databases">
        <title>Description of Paenibacillus glebae sp. nov.</title>
        <authorList>
            <person name="Carlier A."/>
            <person name="Qi S."/>
        </authorList>
    </citation>
    <scope>NUCLEOTIDE SEQUENCE</scope>
    <source>
        <strain evidence="1">LMG 31456</strain>
    </source>
</reference>
<dbReference type="EMBL" id="WHOD01000045">
    <property type="protein sequence ID" value="NOU93229.1"/>
    <property type="molecule type" value="Genomic_DNA"/>
</dbReference>
<name>A0A972GM25_9BACL</name>
<accession>A0A972GM25</accession>
<keyword evidence="2" id="KW-1185">Reference proteome</keyword>
<organism evidence="1 2">
    <name type="scientific">Paenibacillus foliorum</name>
    <dbReference type="NCBI Taxonomy" id="2654974"/>
    <lineage>
        <taxon>Bacteria</taxon>
        <taxon>Bacillati</taxon>
        <taxon>Bacillota</taxon>
        <taxon>Bacilli</taxon>
        <taxon>Bacillales</taxon>
        <taxon>Paenibacillaceae</taxon>
        <taxon>Paenibacillus</taxon>
    </lineage>
</organism>